<sequence length="756" mass="80830">MVHVPRPTVTGYADRFSVAPGETIEFKVSCDEPGEFRAEVVRLRNGDTNPAGPGFRESVVDTPATGSYPARHQEIRTGSAVVVPDGGRLALGGTGAVHVFVQPTTPAKGPQAFVSRWDGTGGWWLGLVDGRVTLRLGDGTTVHETVADAPLAPWIWYSVTASWSDGATVVTATPTLTSANSLWSPAVGLAAPTTGADAGAPVPAQPDADTVLAASSGAAGLTDHYNGKLDSPAVYAHALSDEDRAALARGERPSADLLAHWDFAAEIGRSGVPSDTYTDRGPHGLHGHGHGHNAPYRAMTGWNWTGEEENYRHAPEQYGAVHFTDDALDDAGWETDVRLAVPDDLPSAVYALRITLGDTVDHIPFWVLPPRGTATAKVLLLFPTASYLAYANDHIVPEVPVAQSILGHTSVFAAPDLKLLEHPEYGLSTYDHHSDGSGVGHTSRLRPILTMRPGHRHSTGSLWQFPADLHLVDWLHGVGAEFDVATDEDLDREGAELLGRYAVVLTGTHPEYYSARMLDAWETYLGAGGRGMYMGGNGFYWVSTFHPDKPHLMEVRKGEAGCRAWQARPGELHMAFSPERGGIWRNRGRSPQKLFGVGFTTEGMDHSSAYDTLQDFADPRAGFLTAGLDGTTVLGDHGLVGSGAAGHECDRYDLTLGTPPNALLLATSAGRHSDNYPLVAEDIYFPFDGLGGTDNFQVRADVVYLTTANGGGVFSTGSIAWAGSLATNGYDNDVSRLTRNVLERFADPEPLEPLDV</sequence>
<dbReference type="Pfam" id="PF20254">
    <property type="entry name" value="DMFA2_C"/>
    <property type="match status" value="1"/>
</dbReference>
<reference evidence="2" key="1">
    <citation type="journal article" date="2014" name="Int. J. Syst. Evol. Microbiol.">
        <title>Complete genome sequence of Corynebacterium casei LMG S-19264T (=DSM 44701T), isolated from a smear-ripened cheese.</title>
        <authorList>
            <consortium name="US DOE Joint Genome Institute (JGI-PGF)"/>
            <person name="Walter F."/>
            <person name="Albersmeier A."/>
            <person name="Kalinowski J."/>
            <person name="Ruckert C."/>
        </authorList>
    </citation>
    <scope>NUCLEOTIDE SEQUENCE</scope>
    <source>
        <strain evidence="2">VKM Ac-1069</strain>
    </source>
</reference>
<gene>
    <name evidence="2" type="ORF">GCM10017577_48030</name>
</gene>
<accession>A0A9W6LAG3</accession>
<proteinExistence type="predicted"/>
<evidence type="ECO:0000313" key="2">
    <source>
        <dbReference type="EMBL" id="GLL13659.1"/>
    </source>
</evidence>
<name>A0A9W6LAG3_9PSEU</name>
<dbReference type="InterPro" id="IPR046540">
    <property type="entry name" value="DMFA2_C"/>
</dbReference>
<dbReference type="RefSeq" id="WP_037049670.1">
    <property type="nucleotide sequence ID" value="NZ_BAAAUZ010000040.1"/>
</dbReference>
<keyword evidence="3" id="KW-1185">Reference proteome</keyword>
<evidence type="ECO:0000313" key="3">
    <source>
        <dbReference type="Proteomes" id="UP001143463"/>
    </source>
</evidence>
<dbReference type="EMBL" id="BSFQ01000023">
    <property type="protein sequence ID" value="GLL13659.1"/>
    <property type="molecule type" value="Genomic_DNA"/>
</dbReference>
<reference evidence="2" key="2">
    <citation type="submission" date="2023-01" db="EMBL/GenBank/DDBJ databases">
        <authorList>
            <person name="Sun Q."/>
            <person name="Evtushenko L."/>
        </authorList>
    </citation>
    <scope>NUCLEOTIDE SEQUENCE</scope>
    <source>
        <strain evidence="2">VKM Ac-1069</strain>
    </source>
</reference>
<comment type="caution">
    <text evidence="2">The sequence shown here is derived from an EMBL/GenBank/DDBJ whole genome shotgun (WGS) entry which is preliminary data.</text>
</comment>
<dbReference type="InterPro" id="IPR013320">
    <property type="entry name" value="ConA-like_dom_sf"/>
</dbReference>
<protein>
    <submittedName>
        <fullName evidence="2">Large subunit of N,N-dimethylformamidase</fullName>
    </submittedName>
</protein>
<evidence type="ECO:0000259" key="1">
    <source>
        <dbReference type="Pfam" id="PF20254"/>
    </source>
</evidence>
<organism evidence="2 3">
    <name type="scientific">Pseudonocardia halophobica</name>
    <dbReference type="NCBI Taxonomy" id="29401"/>
    <lineage>
        <taxon>Bacteria</taxon>
        <taxon>Bacillati</taxon>
        <taxon>Actinomycetota</taxon>
        <taxon>Actinomycetes</taxon>
        <taxon>Pseudonocardiales</taxon>
        <taxon>Pseudonocardiaceae</taxon>
        <taxon>Pseudonocardia</taxon>
    </lineage>
</organism>
<dbReference type="AlphaFoldDB" id="A0A9W6LAG3"/>
<dbReference type="Proteomes" id="UP001143463">
    <property type="component" value="Unassembled WGS sequence"/>
</dbReference>
<dbReference type="Gene3D" id="2.60.120.200">
    <property type="match status" value="1"/>
</dbReference>
<dbReference type="SUPFAM" id="SSF49899">
    <property type="entry name" value="Concanavalin A-like lectins/glucanases"/>
    <property type="match status" value="1"/>
</dbReference>
<feature type="domain" description="N,N-dimethylformamidase beta subunit-like C-terminal" evidence="1">
    <location>
        <begin position="297"/>
        <end position="732"/>
    </location>
</feature>